<evidence type="ECO:0000256" key="6">
    <source>
        <dbReference type="ARBA" id="ARBA00023136"/>
    </source>
</evidence>
<dbReference type="GO" id="GO:0090374">
    <property type="term" value="P:oligopeptide export from mitochondrion"/>
    <property type="evidence" value="ECO:0007669"/>
    <property type="project" value="TreeGrafter"/>
</dbReference>
<dbReference type="STRING" id="984262.SGRA_3185"/>
<keyword evidence="6 7" id="KW-0472">Membrane</keyword>
<dbReference type="AlphaFoldDB" id="H6L0V7"/>
<dbReference type="InterPro" id="IPR011527">
    <property type="entry name" value="ABC1_TM_dom"/>
</dbReference>
<feature type="transmembrane region" description="Helical" evidence="7">
    <location>
        <begin position="183"/>
        <end position="202"/>
    </location>
</feature>
<reference evidence="10 11" key="1">
    <citation type="journal article" date="2012" name="Stand. Genomic Sci.">
        <title>Complete genome sequencing and analysis of Saprospira grandis str. Lewin, a predatory marine bacterium.</title>
        <authorList>
            <person name="Saw J.H."/>
            <person name="Yuryev A."/>
            <person name="Kanbe M."/>
            <person name="Hou S."/>
            <person name="Young A.G."/>
            <person name="Aizawa S."/>
            <person name="Alam M."/>
        </authorList>
    </citation>
    <scope>NUCLEOTIDE SEQUENCE [LARGE SCALE GENOMIC DNA]</scope>
    <source>
        <strain evidence="10 11">Lewin</strain>
    </source>
</reference>
<dbReference type="HOGENOM" id="CLU_000604_84_3_10"/>
<dbReference type="InterPro" id="IPR003593">
    <property type="entry name" value="AAA+_ATPase"/>
</dbReference>
<keyword evidence="3" id="KW-0547">Nucleotide-binding</keyword>
<proteinExistence type="predicted"/>
<dbReference type="GO" id="GO:0005886">
    <property type="term" value="C:plasma membrane"/>
    <property type="evidence" value="ECO:0007669"/>
    <property type="project" value="UniProtKB-SubCell"/>
</dbReference>
<dbReference type="Gene3D" id="3.40.50.300">
    <property type="entry name" value="P-loop containing nucleotide triphosphate hydrolases"/>
    <property type="match status" value="1"/>
</dbReference>
<keyword evidence="4" id="KW-0067">ATP-binding</keyword>
<dbReference type="EMBL" id="CP002831">
    <property type="protein sequence ID" value="AFC25913.1"/>
    <property type="molecule type" value="Genomic_DNA"/>
</dbReference>
<dbReference type="KEGG" id="sgn:SGRA_3185"/>
<evidence type="ECO:0000256" key="1">
    <source>
        <dbReference type="ARBA" id="ARBA00004651"/>
    </source>
</evidence>
<comment type="subcellular location">
    <subcellularLocation>
        <location evidence="1">Cell membrane</location>
        <topology evidence="1">Multi-pass membrane protein</topology>
    </subcellularLocation>
</comment>
<dbReference type="RefSeq" id="WP_015693510.1">
    <property type="nucleotide sequence ID" value="NC_016940.1"/>
</dbReference>
<dbReference type="Pfam" id="PF00664">
    <property type="entry name" value="ABC_membrane"/>
    <property type="match status" value="1"/>
</dbReference>
<protein>
    <submittedName>
        <fullName evidence="10">ABC transporter related protein</fullName>
    </submittedName>
</protein>
<feature type="transmembrane region" description="Helical" evidence="7">
    <location>
        <begin position="303"/>
        <end position="321"/>
    </location>
</feature>
<dbReference type="InterPro" id="IPR017871">
    <property type="entry name" value="ABC_transporter-like_CS"/>
</dbReference>
<dbReference type="CDD" id="cd03249">
    <property type="entry name" value="ABC_MTABC3_MDL1_MDL2"/>
    <property type="match status" value="1"/>
</dbReference>
<dbReference type="PROSITE" id="PS00211">
    <property type="entry name" value="ABC_TRANSPORTER_1"/>
    <property type="match status" value="1"/>
</dbReference>
<feature type="transmembrane region" description="Helical" evidence="7">
    <location>
        <begin position="159"/>
        <end position="177"/>
    </location>
</feature>
<dbReference type="CDD" id="cd18576">
    <property type="entry name" value="ABC_6TM_bac_exporter_ABCB8_10_like"/>
    <property type="match status" value="1"/>
</dbReference>
<evidence type="ECO:0000313" key="10">
    <source>
        <dbReference type="EMBL" id="AFC25913.1"/>
    </source>
</evidence>
<dbReference type="GO" id="GO:0005524">
    <property type="term" value="F:ATP binding"/>
    <property type="evidence" value="ECO:0007669"/>
    <property type="project" value="UniProtKB-KW"/>
</dbReference>
<feature type="domain" description="ABC transmembrane type-1" evidence="9">
    <location>
        <begin position="39"/>
        <end position="326"/>
    </location>
</feature>
<dbReference type="PANTHER" id="PTHR43394:SF1">
    <property type="entry name" value="ATP-BINDING CASSETTE SUB-FAMILY B MEMBER 10, MITOCHONDRIAL"/>
    <property type="match status" value="1"/>
</dbReference>
<dbReference type="GO" id="GO:0015421">
    <property type="term" value="F:ABC-type oligopeptide transporter activity"/>
    <property type="evidence" value="ECO:0007669"/>
    <property type="project" value="TreeGrafter"/>
</dbReference>
<feature type="transmembrane region" description="Helical" evidence="7">
    <location>
        <begin position="263"/>
        <end position="283"/>
    </location>
</feature>
<evidence type="ECO:0000256" key="4">
    <source>
        <dbReference type="ARBA" id="ARBA00022840"/>
    </source>
</evidence>
<dbReference type="PROSITE" id="PS50893">
    <property type="entry name" value="ABC_TRANSPORTER_2"/>
    <property type="match status" value="1"/>
</dbReference>
<name>H6L0V7_SAPGL</name>
<evidence type="ECO:0000259" key="8">
    <source>
        <dbReference type="PROSITE" id="PS50893"/>
    </source>
</evidence>
<dbReference type="SUPFAM" id="SSF90123">
    <property type="entry name" value="ABC transporter transmembrane region"/>
    <property type="match status" value="1"/>
</dbReference>
<dbReference type="InterPro" id="IPR027417">
    <property type="entry name" value="P-loop_NTPase"/>
</dbReference>
<dbReference type="InterPro" id="IPR039421">
    <property type="entry name" value="Type_1_exporter"/>
</dbReference>
<dbReference type="Gene3D" id="1.20.1560.10">
    <property type="entry name" value="ABC transporter type 1, transmembrane domain"/>
    <property type="match status" value="1"/>
</dbReference>
<keyword evidence="11" id="KW-1185">Reference proteome</keyword>
<evidence type="ECO:0000256" key="7">
    <source>
        <dbReference type="SAM" id="Phobius"/>
    </source>
</evidence>
<dbReference type="Proteomes" id="UP000007519">
    <property type="component" value="Chromosome"/>
</dbReference>
<sequence>MSKQDDQAPKGRKKLKKDGLKRAFKLLAYIKPYRFAFGLSLILLMLGSSVFLVFPWAAGELLAIADPDREAAYGLTFNSIGWLLLALLLSQASFSYIRTLLITYVSEKSMADIRKDLYSQLIRQPIHFFEQRRVGELSSRATTDVQQLQDAISITLAEFIRQLIILIGGLSFIAVIAPKLTLIMLGTFPVVIIIAMVFGRYIRKLSKNRQDELAATNVILDETLSAIAVVKAFTSEWFERKRYGRSVDNVVQISLRFARVRGLFIAFIIAVLFGAIFFILWIGASMIDEADPNGFHSDDFVQFITYTALLGGSLFSLGNFYEQLVRAVGASERILDILEQDTEIAAEAPEGELRLQGNIRFEQLAFSYPSRPDIQVLKNINFELAAGEKVALVGSSGAGKSTIVQLLLRYYQQQQGKILIDGQDISGYNLSQLRQNMAIVPQEVMMFGGTIRENIAYGKLNASEEELIEAAQKANAWEFIQQFPEGLDTIVGERGITLSGGQRQRIAIARAILKDPKILLLDEATSALDAESERLVQDALNTLMQGRSSIIIAHRLATIREVDRIYVLEHGEIIEQGNHQELSQKEDGVYQQLAKLQFEH</sequence>
<dbReference type="PROSITE" id="PS50929">
    <property type="entry name" value="ABC_TM1F"/>
    <property type="match status" value="1"/>
</dbReference>
<dbReference type="InterPro" id="IPR036640">
    <property type="entry name" value="ABC1_TM_sf"/>
</dbReference>
<organism evidence="10 11">
    <name type="scientific">Saprospira grandis (strain Lewin)</name>
    <dbReference type="NCBI Taxonomy" id="984262"/>
    <lineage>
        <taxon>Bacteria</taxon>
        <taxon>Pseudomonadati</taxon>
        <taxon>Bacteroidota</taxon>
        <taxon>Saprospiria</taxon>
        <taxon>Saprospirales</taxon>
        <taxon>Saprospiraceae</taxon>
        <taxon>Saprospira</taxon>
    </lineage>
</organism>
<dbReference type="PANTHER" id="PTHR43394">
    <property type="entry name" value="ATP-DEPENDENT PERMEASE MDL1, MITOCHONDRIAL"/>
    <property type="match status" value="1"/>
</dbReference>
<evidence type="ECO:0000259" key="9">
    <source>
        <dbReference type="PROSITE" id="PS50929"/>
    </source>
</evidence>
<dbReference type="Pfam" id="PF00005">
    <property type="entry name" value="ABC_tran"/>
    <property type="match status" value="1"/>
</dbReference>
<dbReference type="InterPro" id="IPR003439">
    <property type="entry name" value="ABC_transporter-like_ATP-bd"/>
</dbReference>
<evidence type="ECO:0000256" key="2">
    <source>
        <dbReference type="ARBA" id="ARBA00022692"/>
    </source>
</evidence>
<feature type="transmembrane region" description="Helical" evidence="7">
    <location>
        <begin position="79"/>
        <end position="105"/>
    </location>
</feature>
<feature type="transmembrane region" description="Helical" evidence="7">
    <location>
        <begin position="35"/>
        <end position="59"/>
    </location>
</feature>
<dbReference type="eggNOG" id="COG1132">
    <property type="taxonomic scope" value="Bacteria"/>
</dbReference>
<dbReference type="FunFam" id="3.40.50.300:FF:000916">
    <property type="entry name" value="ABC transporter B family member 9"/>
    <property type="match status" value="1"/>
</dbReference>
<dbReference type="SMART" id="SM00382">
    <property type="entry name" value="AAA"/>
    <property type="match status" value="1"/>
</dbReference>
<dbReference type="OrthoDB" id="9769115at2"/>
<evidence type="ECO:0000256" key="5">
    <source>
        <dbReference type="ARBA" id="ARBA00022989"/>
    </source>
</evidence>
<dbReference type="SUPFAM" id="SSF52540">
    <property type="entry name" value="P-loop containing nucleoside triphosphate hydrolases"/>
    <property type="match status" value="1"/>
</dbReference>
<dbReference type="GO" id="GO:0016887">
    <property type="term" value="F:ATP hydrolysis activity"/>
    <property type="evidence" value="ECO:0007669"/>
    <property type="project" value="InterPro"/>
</dbReference>
<feature type="domain" description="ABC transporter" evidence="8">
    <location>
        <begin position="359"/>
        <end position="595"/>
    </location>
</feature>
<keyword evidence="2 7" id="KW-0812">Transmembrane</keyword>
<keyword evidence="5 7" id="KW-1133">Transmembrane helix</keyword>
<evidence type="ECO:0000313" key="11">
    <source>
        <dbReference type="Proteomes" id="UP000007519"/>
    </source>
</evidence>
<gene>
    <name evidence="10" type="ordered locus">SGRA_3185</name>
</gene>
<evidence type="ECO:0000256" key="3">
    <source>
        <dbReference type="ARBA" id="ARBA00022741"/>
    </source>
</evidence>
<accession>H6L0V7</accession>